<protein>
    <submittedName>
        <fullName evidence="2">Uncharacterized protein</fullName>
    </submittedName>
</protein>
<keyword evidence="1" id="KW-0812">Transmembrane</keyword>
<feature type="transmembrane region" description="Helical" evidence="1">
    <location>
        <begin position="91"/>
        <end position="116"/>
    </location>
</feature>
<dbReference type="AlphaFoldDB" id="A0A6N2QWM9"/>
<keyword evidence="1" id="KW-1133">Transmembrane helix</keyword>
<keyword evidence="1" id="KW-0472">Membrane</keyword>
<sequence length="192" mass="20947">MYKVVRTALPLLFIVAVYSGGPFYDVFGWGTNWPTWGTLLLIAGIANILCACIDRGCGCPRRLAFWDLILKLCMIPFYTLIFLYATGIATIMFVIPGLFLAAPFVVVPLLAVSYLLMLTTSSYGFAASLRATKRGLLPASLAAIHIALHFFAVADFFSAVVFYLQLRRADKARKSSAEASAGAPHQNPTDVQ</sequence>
<gene>
    <name evidence="2" type="ORF">AOLFYP35_00030</name>
</gene>
<reference evidence="2" key="1">
    <citation type="submission" date="2019-11" db="EMBL/GenBank/DDBJ databases">
        <authorList>
            <person name="Feng L."/>
        </authorList>
    </citation>
    <scope>NUCLEOTIDE SEQUENCE</scope>
    <source>
        <strain evidence="2">AodontolyticusLFYP35</strain>
    </source>
</reference>
<dbReference type="EMBL" id="CACRSM010000001">
    <property type="protein sequence ID" value="VYS72409.1"/>
    <property type="molecule type" value="Genomic_DNA"/>
</dbReference>
<feature type="transmembrane region" description="Helical" evidence="1">
    <location>
        <begin position="136"/>
        <end position="164"/>
    </location>
</feature>
<dbReference type="InterPro" id="IPR046594">
    <property type="entry name" value="DUF6652"/>
</dbReference>
<accession>A0A6N2QWM9</accession>
<name>A0A6N2QWM9_9ACTO</name>
<dbReference type="Pfam" id="PF20357">
    <property type="entry name" value="DUF6652"/>
    <property type="match status" value="1"/>
</dbReference>
<proteinExistence type="predicted"/>
<organism evidence="2">
    <name type="scientific">Schaalia odontolytica</name>
    <dbReference type="NCBI Taxonomy" id="1660"/>
    <lineage>
        <taxon>Bacteria</taxon>
        <taxon>Bacillati</taxon>
        <taxon>Actinomycetota</taxon>
        <taxon>Actinomycetes</taxon>
        <taxon>Actinomycetales</taxon>
        <taxon>Actinomycetaceae</taxon>
        <taxon>Schaalia</taxon>
    </lineage>
</organism>
<evidence type="ECO:0000256" key="1">
    <source>
        <dbReference type="SAM" id="Phobius"/>
    </source>
</evidence>
<evidence type="ECO:0000313" key="2">
    <source>
        <dbReference type="EMBL" id="VYS72409.1"/>
    </source>
</evidence>